<gene>
    <name evidence="1" type="primary">CSON010054</name>
</gene>
<sequence length="100" mass="11466">MYLDALGISIQECPSLPNIHQLQSPTQIHVELSLTYLDGSFAPCTHIYLSRDIQLRVQGKHSNTPYVQHHFHRDRLLSANTIHLCEVDLNRQVQLLVVIL</sequence>
<organism evidence="1">
    <name type="scientific">Culicoides sonorensis</name>
    <name type="common">Biting midge</name>
    <dbReference type="NCBI Taxonomy" id="179676"/>
    <lineage>
        <taxon>Eukaryota</taxon>
        <taxon>Metazoa</taxon>
        <taxon>Ecdysozoa</taxon>
        <taxon>Arthropoda</taxon>
        <taxon>Hexapoda</taxon>
        <taxon>Insecta</taxon>
        <taxon>Pterygota</taxon>
        <taxon>Neoptera</taxon>
        <taxon>Endopterygota</taxon>
        <taxon>Diptera</taxon>
        <taxon>Nematocera</taxon>
        <taxon>Chironomoidea</taxon>
        <taxon>Ceratopogonidae</taxon>
        <taxon>Ceratopogoninae</taxon>
        <taxon>Culicoides</taxon>
        <taxon>Monoculicoides</taxon>
    </lineage>
</organism>
<dbReference type="VEuPathDB" id="VectorBase:CSON010054"/>
<dbReference type="AlphaFoldDB" id="A0A336N1N2"/>
<reference evidence="1" key="1">
    <citation type="submission" date="2018-07" db="EMBL/GenBank/DDBJ databases">
        <authorList>
            <person name="Quirk P.G."/>
            <person name="Krulwich T.A."/>
        </authorList>
    </citation>
    <scope>NUCLEOTIDE SEQUENCE</scope>
</reference>
<name>A0A336N1N2_CULSO</name>
<evidence type="ECO:0000313" key="1">
    <source>
        <dbReference type="EMBL" id="SSX35479.1"/>
    </source>
</evidence>
<proteinExistence type="predicted"/>
<dbReference type="EMBL" id="UFQT01004071">
    <property type="protein sequence ID" value="SSX35479.1"/>
    <property type="molecule type" value="Genomic_DNA"/>
</dbReference>
<accession>A0A336N1N2</accession>
<protein>
    <submittedName>
        <fullName evidence="1">CSON010054 protein</fullName>
    </submittedName>
</protein>